<evidence type="ECO:0000313" key="2">
    <source>
        <dbReference type="EMBL" id="PZQ43898.1"/>
    </source>
</evidence>
<dbReference type="Gene3D" id="2.40.160.20">
    <property type="match status" value="1"/>
</dbReference>
<keyword evidence="2" id="KW-0378">Hydrolase</keyword>
<sequence length="171" mass="18334">MKKLAILAALGGLLFASNPAKAQDSTDPAYLSLGVGYYDILDSSDGGAADFRVEYRSGNEFLWKLKPWMGFEANNDGSVWAGGGVLADFMLAQNIYLTPSFGAGLYAQGSSDKDLGSPIEFRTQLEAGYEFDNQSRVGVAFGHISNASIGDDNPGTEILNVYYHIPIASLF</sequence>
<dbReference type="InterPro" id="IPR018550">
    <property type="entry name" value="Lipid-A_deacylase-rel"/>
</dbReference>
<name>A0A2W5MU43_9BACT</name>
<organism evidence="2 3">
    <name type="scientific">Micavibrio aeruginosavorus</name>
    <dbReference type="NCBI Taxonomy" id="349221"/>
    <lineage>
        <taxon>Bacteria</taxon>
        <taxon>Pseudomonadati</taxon>
        <taxon>Bdellovibrionota</taxon>
        <taxon>Bdellovibrionia</taxon>
        <taxon>Bdellovibrionales</taxon>
        <taxon>Pseudobdellovibrionaceae</taxon>
        <taxon>Micavibrio</taxon>
    </lineage>
</organism>
<keyword evidence="1" id="KW-0732">Signal</keyword>
<reference evidence="2 3" key="1">
    <citation type="submission" date="2017-08" db="EMBL/GenBank/DDBJ databases">
        <title>Infants hospitalized years apart are colonized by the same room-sourced microbial strains.</title>
        <authorList>
            <person name="Brooks B."/>
            <person name="Olm M.R."/>
            <person name="Firek B.A."/>
            <person name="Baker R."/>
            <person name="Thomas B.C."/>
            <person name="Morowitz M.J."/>
            <person name="Banfield J.F."/>
        </authorList>
    </citation>
    <scope>NUCLEOTIDE SEQUENCE [LARGE SCALE GENOMIC DNA]</scope>
    <source>
        <strain evidence="2">S2_005_002_R2_29</strain>
    </source>
</reference>
<dbReference type="GO" id="GO:0016787">
    <property type="term" value="F:hydrolase activity"/>
    <property type="evidence" value="ECO:0007669"/>
    <property type="project" value="UniProtKB-KW"/>
</dbReference>
<feature type="chain" id="PRO_5015844669" evidence="1">
    <location>
        <begin position="23"/>
        <end position="171"/>
    </location>
</feature>
<evidence type="ECO:0000313" key="3">
    <source>
        <dbReference type="Proteomes" id="UP000249417"/>
    </source>
</evidence>
<dbReference type="Proteomes" id="UP000249417">
    <property type="component" value="Unassembled WGS sequence"/>
</dbReference>
<feature type="signal peptide" evidence="1">
    <location>
        <begin position="1"/>
        <end position="22"/>
    </location>
</feature>
<gene>
    <name evidence="2" type="ORF">DI551_11235</name>
</gene>
<evidence type="ECO:0000256" key="1">
    <source>
        <dbReference type="SAM" id="SignalP"/>
    </source>
</evidence>
<dbReference type="Pfam" id="PF09411">
    <property type="entry name" value="PagL"/>
    <property type="match status" value="1"/>
</dbReference>
<dbReference type="AlphaFoldDB" id="A0A2W5MU43"/>
<dbReference type="EMBL" id="QFQB01000122">
    <property type="protein sequence ID" value="PZQ43898.1"/>
    <property type="molecule type" value="Genomic_DNA"/>
</dbReference>
<comment type="caution">
    <text evidence="2">The sequence shown here is derived from an EMBL/GenBank/DDBJ whole genome shotgun (WGS) entry which is preliminary data.</text>
</comment>
<accession>A0A2W5MU43</accession>
<protein>
    <submittedName>
        <fullName evidence="2">Acyloxyacyl hydrolase</fullName>
    </submittedName>
</protein>
<proteinExistence type="predicted"/>